<dbReference type="EMBL" id="SRLA01000005">
    <property type="protein sequence ID" value="TGE04627.1"/>
    <property type="molecule type" value="Genomic_DNA"/>
</dbReference>
<gene>
    <name evidence="2" type="ORF">EU556_20800</name>
</gene>
<keyword evidence="3" id="KW-1185">Reference proteome</keyword>
<dbReference type="AlphaFoldDB" id="A0A4Z0P1L7"/>
<organism evidence="2 3">
    <name type="scientific">Hymenobacter fodinae</name>
    <dbReference type="NCBI Taxonomy" id="2510796"/>
    <lineage>
        <taxon>Bacteria</taxon>
        <taxon>Pseudomonadati</taxon>
        <taxon>Bacteroidota</taxon>
        <taxon>Cytophagia</taxon>
        <taxon>Cytophagales</taxon>
        <taxon>Hymenobacteraceae</taxon>
        <taxon>Hymenobacter</taxon>
    </lineage>
</organism>
<feature type="region of interest" description="Disordered" evidence="1">
    <location>
        <begin position="1"/>
        <end position="30"/>
    </location>
</feature>
<evidence type="ECO:0000313" key="3">
    <source>
        <dbReference type="Proteomes" id="UP000298337"/>
    </source>
</evidence>
<name>A0A4Z0P1L7_9BACT</name>
<accession>A0A4Z0P1L7</accession>
<reference evidence="2 3" key="1">
    <citation type="submission" date="2019-04" db="EMBL/GenBank/DDBJ databases">
        <authorList>
            <person name="Feng G."/>
            <person name="Zhang J."/>
            <person name="Zhu H."/>
        </authorList>
    </citation>
    <scope>NUCLEOTIDE SEQUENCE [LARGE SCALE GENOMIC DNA]</scope>
    <source>
        <strain evidence="2 3">92R-1</strain>
    </source>
</reference>
<evidence type="ECO:0008006" key="4">
    <source>
        <dbReference type="Google" id="ProtNLM"/>
    </source>
</evidence>
<sequence length="177" mass="20027">MALPDRVGKRHPLPERHTMTTKKNKASPQAAQDLLGSFISGLRDKFETDPVLETEKGVDIEVEGYGTFTILRGHSRNQKFIKAFRETVVPYMESKEAKEKPKDQPDPELIARNRQVFAEAIIVGLKTQDGQAIPYDDAAKQEVKQLLIDAPDLYELLDTEAANAANFRKRYEAEEKN</sequence>
<dbReference type="Proteomes" id="UP000298337">
    <property type="component" value="Unassembled WGS sequence"/>
</dbReference>
<comment type="caution">
    <text evidence="2">The sequence shown here is derived from an EMBL/GenBank/DDBJ whole genome shotgun (WGS) entry which is preliminary data.</text>
</comment>
<evidence type="ECO:0000256" key="1">
    <source>
        <dbReference type="SAM" id="MobiDB-lite"/>
    </source>
</evidence>
<evidence type="ECO:0000313" key="2">
    <source>
        <dbReference type="EMBL" id="TGE04627.1"/>
    </source>
</evidence>
<proteinExistence type="predicted"/>
<protein>
    <recommendedName>
        <fullName evidence="4">Tail assembly chaperone</fullName>
    </recommendedName>
</protein>